<keyword evidence="13" id="KW-0443">Lipid metabolism</keyword>
<keyword evidence="10" id="KW-0347">Helicase</keyword>
<evidence type="ECO:0000256" key="17">
    <source>
        <dbReference type="SAM" id="Coils"/>
    </source>
</evidence>
<sequence>MPLARRPDARARSSDVVTARARDAGTDVDAAARDETTFEDLRLDDTFVRALRRCGYDAASPVQASTVPLGRFGCDVLAQAKSGTGKTMAFAIVVAERVEAGRRRTQALALAPTRESATQTRDCVERLIEGFREVDGSDVRGEMTCALLVGGLPTKEDRRRLALQPHVVVGTPGRTRQMMEEGAMACDGIRLLILDEADALLTGTFERDVLFAYNMLPERKQVCAFSATYSRELIRDLERLMRSPQKVMLCESTTALKGVRQFYSLVEETKLADVIAAKEARLLKIFDDVAFHQAVVFVRRLAWGEALAKRLTSQGVKAAFTAGVLPQERRMKVMEDMRNFQLRVLVSTDLTARGVDLTHVNLVVNLDVPPSGATYMHRVGRTGRFGTYGLSVAVLTAGELEQLQSSLTAERGGDIEPLPDVIPSSWYDYELDEDDAELFQTLKEAPIESSEASEEEEVPPEVDVDQSDDFGAADFVDESPASFDPENINGYTIDFRGNDNDVDAEAQAEHDAYWRWFDLGSTLDETHGYENFASRDELRAAARMAAELRLRVPANAEHQQTIRRTLTYAGYGLRSGEVELMRVRPAAAGEGRYFVQVPSGTIDVDEVSGVGETEYTEEEVEDMLLENVMMALSNDEEEKAKIREKAESTRVKLDSEVEVPGAYDESEKRVRAVYDLANEDVRLSAELKGDFVVRGAEHLLSALEAMGIDNCRIELEGSGEIPILDGSASNYAYDICTVGPTPALSADGSKAPRMAWKITENVTVREGDAFMSLNVDDVCKLTYGIDFSYKSTAIGKQWESWTPTEDAPYVFHVSPARMFGTMNDFTAYYRAGYIKSGLEECALVANGDSYWNAPLRVSNEPARHKILDLIGDLSLLAEPGMSGVPIGHVVAYKAGHKLHAKFIKALAAASKEKVQAEVWTEGFES</sequence>
<evidence type="ECO:0000256" key="13">
    <source>
        <dbReference type="ARBA" id="ARBA00023098"/>
    </source>
</evidence>
<dbReference type="PROSITE" id="PS51194">
    <property type="entry name" value="HELICASE_CTER"/>
    <property type="match status" value="1"/>
</dbReference>
<dbReference type="InterPro" id="IPR015870">
    <property type="entry name" value="UDP-acyl_N-AcGlcN_deAcase_N"/>
</dbReference>
<evidence type="ECO:0000256" key="12">
    <source>
        <dbReference type="ARBA" id="ARBA00022840"/>
    </source>
</evidence>
<evidence type="ECO:0000256" key="10">
    <source>
        <dbReference type="ARBA" id="ARBA00022806"/>
    </source>
</evidence>
<keyword evidence="5" id="KW-0444">Lipid biosynthesis</keyword>
<accession>A0A1Y5IGD2</accession>
<evidence type="ECO:0000256" key="4">
    <source>
        <dbReference type="ARBA" id="ARBA00012745"/>
    </source>
</evidence>
<dbReference type="InterPro" id="IPR001650">
    <property type="entry name" value="Helicase_C-like"/>
</dbReference>
<evidence type="ECO:0000259" key="20">
    <source>
        <dbReference type="PROSITE" id="PS51195"/>
    </source>
</evidence>
<evidence type="ECO:0000256" key="1">
    <source>
        <dbReference type="ARBA" id="ARBA00001947"/>
    </source>
</evidence>
<dbReference type="eggNOG" id="KOG4284">
    <property type="taxonomic scope" value="Eukaryota"/>
</dbReference>
<keyword evidence="9 21" id="KW-0378">Hydrolase</keyword>
<keyword evidence="8" id="KW-0547">Nucleotide-binding</keyword>
<comment type="pathway">
    <text evidence="2">Glycolipid biosynthesis; lipid IV(A) biosynthesis; lipid IV(A) from (3R)-3-hydroxytetradecanoyl-[acyl-carrier-protein] and UDP-N-acetyl-alpha-D-glucosamine: step 2/6.</text>
</comment>
<proteinExistence type="inferred from homology"/>
<comment type="function">
    <text evidence="15">Involved in the biosynthesis of lipid A, a phosphorylated glycolipid that in bacteria anchors the lipopolysaccharide to the outer membrane of the cell. Lipid A-like molecules in plants may serve as structural components of the outer membranes of mitochondria and/or chloroplasts, or may be involved in signal transduction or plant defense responses.</text>
</comment>
<dbReference type="GO" id="GO:0046872">
    <property type="term" value="F:metal ion binding"/>
    <property type="evidence" value="ECO:0007669"/>
    <property type="project" value="UniProtKB-KW"/>
</dbReference>
<dbReference type="InterPro" id="IPR011334">
    <property type="entry name" value="UDP-acyl_GlcNac_deAcase_C"/>
</dbReference>
<evidence type="ECO:0000256" key="5">
    <source>
        <dbReference type="ARBA" id="ARBA00022516"/>
    </source>
</evidence>
<comment type="cofactor">
    <cofactor evidence="1">
        <name>Zn(2+)</name>
        <dbReference type="ChEBI" id="CHEBI:29105"/>
    </cofactor>
</comment>
<dbReference type="GO" id="GO:0009245">
    <property type="term" value="P:lipid A biosynthetic process"/>
    <property type="evidence" value="ECO:0007669"/>
    <property type="project" value="UniProtKB-KW"/>
</dbReference>
<organism evidence="21">
    <name type="scientific">Ostreococcus tauri</name>
    <name type="common">Marine green alga</name>
    <dbReference type="NCBI Taxonomy" id="70448"/>
    <lineage>
        <taxon>Eukaryota</taxon>
        <taxon>Viridiplantae</taxon>
        <taxon>Chlorophyta</taxon>
        <taxon>Mamiellophyceae</taxon>
        <taxon>Mamiellales</taxon>
        <taxon>Bathycoccaceae</taxon>
        <taxon>Ostreococcus</taxon>
    </lineage>
</organism>
<dbReference type="GO" id="GO:0003676">
    <property type="term" value="F:nucleic acid binding"/>
    <property type="evidence" value="ECO:0007669"/>
    <property type="project" value="InterPro"/>
</dbReference>
<dbReference type="GO" id="GO:0003724">
    <property type="term" value="F:RNA helicase activity"/>
    <property type="evidence" value="ECO:0007669"/>
    <property type="project" value="InterPro"/>
</dbReference>
<feature type="coiled-coil region" evidence="17">
    <location>
        <begin position="625"/>
        <end position="652"/>
    </location>
</feature>
<dbReference type="SMART" id="SM00487">
    <property type="entry name" value="DEXDc"/>
    <property type="match status" value="1"/>
</dbReference>
<comment type="similarity">
    <text evidence="3">Belongs to the LpxC family.</text>
</comment>
<evidence type="ECO:0000256" key="2">
    <source>
        <dbReference type="ARBA" id="ARBA00005002"/>
    </source>
</evidence>
<dbReference type="SMART" id="SM00490">
    <property type="entry name" value="HELICc"/>
    <property type="match status" value="1"/>
</dbReference>
<dbReference type="GO" id="GO:0005524">
    <property type="term" value="F:ATP binding"/>
    <property type="evidence" value="ECO:0007669"/>
    <property type="project" value="UniProtKB-KW"/>
</dbReference>
<evidence type="ECO:0000259" key="19">
    <source>
        <dbReference type="PROSITE" id="PS51194"/>
    </source>
</evidence>
<dbReference type="Proteomes" id="UP000195557">
    <property type="component" value="Unassembled WGS sequence"/>
</dbReference>
<dbReference type="Pfam" id="PF00271">
    <property type="entry name" value="Helicase_C"/>
    <property type="match status" value="1"/>
</dbReference>
<feature type="short sequence motif" description="Q motif" evidence="16">
    <location>
        <begin position="36"/>
        <end position="64"/>
    </location>
</feature>
<protein>
    <recommendedName>
        <fullName evidence="4">UDP-3-O-acyl-N-acetylglucosamine deacetylase</fullName>
        <ecNumber evidence="4">3.5.1.108</ecNumber>
    </recommendedName>
</protein>
<dbReference type="Gene3D" id="3.30.1700.10">
    <property type="entry name" value="lpxc deacetylase, domain 2"/>
    <property type="match status" value="1"/>
</dbReference>
<dbReference type="InterPro" id="IPR020568">
    <property type="entry name" value="Ribosomal_Su5_D2-typ_SF"/>
</dbReference>
<evidence type="ECO:0000256" key="15">
    <source>
        <dbReference type="ARBA" id="ARBA00024987"/>
    </source>
</evidence>
<dbReference type="SUPFAM" id="SSF54211">
    <property type="entry name" value="Ribosomal protein S5 domain 2-like"/>
    <property type="match status" value="2"/>
</dbReference>
<name>A0A1Y5IGD2_OSTTA</name>
<reference evidence="21" key="1">
    <citation type="submission" date="2017-04" db="EMBL/GenBank/DDBJ databases">
        <title>Population genomics of picophytoplankton unveils novel chromosome hypervariability.</title>
        <authorList>
            <consortium name="DOE Joint Genome Institute"/>
            <person name="Blanc-Mathieu R."/>
            <person name="Krasovec M."/>
            <person name="Hebrard M."/>
            <person name="Yau S."/>
            <person name="Desgranges E."/>
            <person name="Martin J."/>
            <person name="Schackwitz W."/>
            <person name="Kuo A."/>
            <person name="Salin G."/>
            <person name="Donnadieu C."/>
            <person name="Desdevises Y."/>
            <person name="Sanchez-Ferandin S."/>
            <person name="Moreau H."/>
            <person name="Rivals E."/>
            <person name="Grigoriev I.V."/>
            <person name="Grimsley N."/>
            <person name="Eyre-Walker A."/>
            <person name="Piganeau G."/>
        </authorList>
    </citation>
    <scope>NUCLEOTIDE SEQUENCE [LARGE SCALE GENOMIC DNA]</scope>
    <source>
        <strain evidence="21">RCC 1115</strain>
    </source>
</reference>
<dbReference type="Pfam" id="PF00270">
    <property type="entry name" value="DEAD"/>
    <property type="match status" value="1"/>
</dbReference>
<evidence type="ECO:0000256" key="11">
    <source>
        <dbReference type="ARBA" id="ARBA00022833"/>
    </source>
</evidence>
<dbReference type="PANTHER" id="PTHR33694">
    <property type="entry name" value="UDP-3-O-ACYL-N-ACETYLGLUCOSAMINE DEACETYLASE 1, MITOCHONDRIAL-RELATED"/>
    <property type="match status" value="1"/>
</dbReference>
<dbReference type="GO" id="GO:0016020">
    <property type="term" value="C:membrane"/>
    <property type="evidence" value="ECO:0007669"/>
    <property type="project" value="GOC"/>
</dbReference>
<keyword evidence="17" id="KW-0175">Coiled coil</keyword>
<dbReference type="InterPro" id="IPR004463">
    <property type="entry name" value="UDP-acyl_GlcNac_deAcase"/>
</dbReference>
<keyword evidence="12" id="KW-0067">ATP-binding</keyword>
<dbReference type="Gene3D" id="3.40.50.300">
    <property type="entry name" value="P-loop containing nucleotide triphosphate hydrolases"/>
    <property type="match status" value="2"/>
</dbReference>
<dbReference type="InterPro" id="IPR027417">
    <property type="entry name" value="P-loop_NTPase"/>
</dbReference>
<evidence type="ECO:0000256" key="16">
    <source>
        <dbReference type="PROSITE-ProRule" id="PRU00552"/>
    </source>
</evidence>
<comment type="catalytic activity">
    <reaction evidence="14">
        <text>a UDP-3-O-[(3R)-3-hydroxyacyl]-N-acetyl-alpha-D-glucosamine + H2O = a UDP-3-O-[(3R)-3-hydroxyacyl]-alpha-D-glucosamine + acetate</text>
        <dbReference type="Rhea" id="RHEA:67816"/>
        <dbReference type="ChEBI" id="CHEBI:15377"/>
        <dbReference type="ChEBI" id="CHEBI:30089"/>
        <dbReference type="ChEBI" id="CHEBI:137740"/>
        <dbReference type="ChEBI" id="CHEBI:173225"/>
        <dbReference type="EC" id="3.5.1.108"/>
    </reaction>
</comment>
<feature type="domain" description="Helicase C-terminal" evidence="19">
    <location>
        <begin position="281"/>
        <end position="437"/>
    </location>
</feature>
<dbReference type="InterPro" id="IPR014014">
    <property type="entry name" value="RNA_helicase_DEAD_Q_motif"/>
</dbReference>
<evidence type="ECO:0000256" key="7">
    <source>
        <dbReference type="ARBA" id="ARBA00022723"/>
    </source>
</evidence>
<dbReference type="EMBL" id="KZ155774">
    <property type="protein sequence ID" value="OUS48571.1"/>
    <property type="molecule type" value="Genomic_DNA"/>
</dbReference>
<keyword evidence="11" id="KW-0862">Zinc</keyword>
<dbReference type="PROSITE" id="PS51192">
    <property type="entry name" value="HELICASE_ATP_BIND_1"/>
    <property type="match status" value="1"/>
</dbReference>
<dbReference type="Gene3D" id="3.30.230.20">
    <property type="entry name" value="lpxc deacetylase, domain 1"/>
    <property type="match status" value="1"/>
</dbReference>
<feature type="domain" description="Helicase ATP-binding" evidence="18">
    <location>
        <begin position="67"/>
        <end position="247"/>
    </location>
</feature>
<dbReference type="GO" id="GO:2001289">
    <property type="term" value="P:lipid X metabolic process"/>
    <property type="evidence" value="ECO:0007669"/>
    <property type="project" value="UniProtKB-ARBA"/>
</dbReference>
<evidence type="ECO:0000256" key="8">
    <source>
        <dbReference type="ARBA" id="ARBA00022741"/>
    </source>
</evidence>
<dbReference type="PROSITE" id="PS51195">
    <property type="entry name" value="Q_MOTIF"/>
    <property type="match status" value="1"/>
</dbReference>
<dbReference type="GO" id="GO:0103117">
    <property type="term" value="F:UDP-3-O-acyl-N-acetylglucosamine deacetylase activity"/>
    <property type="evidence" value="ECO:0007669"/>
    <property type="project" value="UniProtKB-EC"/>
</dbReference>
<evidence type="ECO:0000256" key="6">
    <source>
        <dbReference type="ARBA" id="ARBA00022556"/>
    </source>
</evidence>
<dbReference type="UniPathway" id="UPA00359">
    <property type="reaction ID" value="UER00478"/>
</dbReference>
<evidence type="ECO:0000256" key="14">
    <source>
        <dbReference type="ARBA" id="ARBA00024535"/>
    </source>
</evidence>
<dbReference type="CDD" id="cd18787">
    <property type="entry name" value="SF2_C_DEAD"/>
    <property type="match status" value="1"/>
</dbReference>
<dbReference type="PANTHER" id="PTHR33694:SF1">
    <property type="entry name" value="UDP-3-O-ACYL-N-ACETYLGLUCOSAMINE DEACETYLASE 1, MITOCHONDRIAL-RELATED"/>
    <property type="match status" value="1"/>
</dbReference>
<feature type="domain" description="DEAD-box RNA helicase Q" evidence="20">
    <location>
        <begin position="36"/>
        <end position="64"/>
    </location>
</feature>
<evidence type="ECO:0000256" key="9">
    <source>
        <dbReference type="ARBA" id="ARBA00022801"/>
    </source>
</evidence>
<dbReference type="EC" id="3.5.1.108" evidence="4"/>
<keyword evidence="6" id="KW-0441">Lipid A biosynthesis</keyword>
<dbReference type="InterPro" id="IPR011545">
    <property type="entry name" value="DEAD/DEAH_box_helicase_dom"/>
</dbReference>
<keyword evidence="7" id="KW-0479">Metal-binding</keyword>
<dbReference type="SUPFAM" id="SSF52540">
    <property type="entry name" value="P-loop containing nucleoside triphosphate hydrolases"/>
    <property type="match status" value="1"/>
</dbReference>
<dbReference type="InterPro" id="IPR014001">
    <property type="entry name" value="Helicase_ATP-bd"/>
</dbReference>
<dbReference type="Pfam" id="PF03331">
    <property type="entry name" value="LpxC"/>
    <property type="match status" value="1"/>
</dbReference>
<evidence type="ECO:0000259" key="18">
    <source>
        <dbReference type="PROSITE" id="PS51192"/>
    </source>
</evidence>
<evidence type="ECO:0000256" key="3">
    <source>
        <dbReference type="ARBA" id="ARBA00006170"/>
    </source>
</evidence>
<dbReference type="AlphaFoldDB" id="A0A1Y5IGD2"/>
<evidence type="ECO:0000313" key="21">
    <source>
        <dbReference type="EMBL" id="OUS48571.1"/>
    </source>
</evidence>
<gene>
    <name evidence="21" type="ORF">BE221DRAFT_216906</name>
</gene>